<dbReference type="PANTHER" id="PTHR40396">
    <property type="entry name" value="ATPASE-LIKE PROTEIN"/>
    <property type="match status" value="1"/>
</dbReference>
<keyword evidence="3" id="KW-1185">Reference proteome</keyword>
<dbReference type="InterPro" id="IPR027417">
    <property type="entry name" value="P-loop_NTPase"/>
</dbReference>
<dbReference type="Pfam" id="PF13304">
    <property type="entry name" value="AAA_21"/>
    <property type="match status" value="1"/>
</dbReference>
<dbReference type="InterPro" id="IPR003959">
    <property type="entry name" value="ATPase_AAA_core"/>
</dbReference>
<dbReference type="Gene3D" id="3.40.50.300">
    <property type="entry name" value="P-loop containing nucleotide triphosphate hydrolases"/>
    <property type="match status" value="1"/>
</dbReference>
<proteinExistence type="predicted"/>
<feature type="domain" description="ATPase AAA-type core" evidence="1">
    <location>
        <begin position="50"/>
        <end position="367"/>
    </location>
</feature>
<gene>
    <name evidence="2" type="ORF">SAMN05444405_10195</name>
</gene>
<sequence>MIIRFSVCNYKVFKDETIFSFVATNYDKKTREDENVAHIESPSLRLLKNAVVYGANASGKTKLIDAFAFMRYFVVNSSKDAASSEEIDTDPFRLNTESELAPSSFELMFLIGEKLYRYGFEVTRKKVVTEWLYVQEKKREYELFYRGEDGVVSFDKKKFAAWQLIINANLVRNNALFITTLAQFNDELGIEVVTYFKENLKIISGLNEAGYKGMILSKLVDSDYKKRVMEFLNFADLGIMDVSRREIKTDFDDSDKVPQDIKEMIINDIQSQNLFTKHQVYDAEHAPADSRDFLMRKDESHGTQKFFYLTGPILESLMNGYTLVVDELDSRLHPNLVTRLISLFNSKEANPNNAQLIFNTHNSNLLDSKLLRRDQIWFVDKNMYGESKLYSLSDIKGIRKDEQFEQNYINGIYGGVPYLDDFINVRIDKTLNHENEK</sequence>
<evidence type="ECO:0000313" key="3">
    <source>
        <dbReference type="Proteomes" id="UP000184509"/>
    </source>
</evidence>
<dbReference type="Proteomes" id="UP000184509">
    <property type="component" value="Unassembled WGS sequence"/>
</dbReference>
<accession>A0A1M4SGP0</accession>
<reference evidence="2 3" key="1">
    <citation type="submission" date="2016-11" db="EMBL/GenBank/DDBJ databases">
        <authorList>
            <person name="Jaros S."/>
            <person name="Januszkiewicz K."/>
            <person name="Wedrychowicz H."/>
        </authorList>
    </citation>
    <scope>NUCLEOTIDE SEQUENCE [LARGE SCALE GENOMIC DNA]</scope>
    <source>
        <strain evidence="2 3">DSM 26991</strain>
    </source>
</reference>
<dbReference type="GO" id="GO:0005524">
    <property type="term" value="F:ATP binding"/>
    <property type="evidence" value="ECO:0007669"/>
    <property type="project" value="InterPro"/>
</dbReference>
<dbReference type="SUPFAM" id="SSF52540">
    <property type="entry name" value="P-loop containing nucleoside triphosphate hydrolases"/>
    <property type="match status" value="1"/>
</dbReference>
<evidence type="ECO:0000313" key="2">
    <source>
        <dbReference type="EMBL" id="SHE31332.1"/>
    </source>
</evidence>
<organism evidence="2 3">
    <name type="scientific">Bacteroides luti</name>
    <dbReference type="NCBI Taxonomy" id="1297750"/>
    <lineage>
        <taxon>Bacteria</taxon>
        <taxon>Pseudomonadati</taxon>
        <taxon>Bacteroidota</taxon>
        <taxon>Bacteroidia</taxon>
        <taxon>Bacteroidales</taxon>
        <taxon>Bacteroidaceae</taxon>
        <taxon>Bacteroides</taxon>
    </lineage>
</organism>
<dbReference type="PANTHER" id="PTHR40396:SF1">
    <property type="entry name" value="ATPASE AAA-TYPE CORE DOMAIN-CONTAINING PROTEIN"/>
    <property type="match status" value="1"/>
</dbReference>
<dbReference type="AlphaFoldDB" id="A0A1M4SGP0"/>
<dbReference type="STRING" id="1297750.SAMN05444405_10195"/>
<evidence type="ECO:0000259" key="1">
    <source>
        <dbReference type="Pfam" id="PF13304"/>
    </source>
</evidence>
<protein>
    <recommendedName>
        <fullName evidence="1">ATPase AAA-type core domain-containing protein</fullName>
    </recommendedName>
</protein>
<dbReference type="EMBL" id="FQTV01000001">
    <property type="protein sequence ID" value="SHE31332.1"/>
    <property type="molecule type" value="Genomic_DNA"/>
</dbReference>
<dbReference type="RefSeq" id="WP_073398560.1">
    <property type="nucleotide sequence ID" value="NZ_FQTV01000001.1"/>
</dbReference>
<dbReference type="GO" id="GO:0016887">
    <property type="term" value="F:ATP hydrolysis activity"/>
    <property type="evidence" value="ECO:0007669"/>
    <property type="project" value="InterPro"/>
</dbReference>
<name>A0A1M4SGP0_9BACE</name>
<dbReference type="OrthoDB" id="9809324at2"/>